<dbReference type="Gene3D" id="3.30.2320.10">
    <property type="entry name" value="hypothetical protein PF0899 domain"/>
    <property type="match status" value="1"/>
</dbReference>
<dbReference type="Pfam" id="PF05065">
    <property type="entry name" value="Phage_capsid"/>
    <property type="match status" value="1"/>
</dbReference>
<organism evidence="4">
    <name type="scientific">Siphoviridae sp. ctUWs1</name>
    <dbReference type="NCBI Taxonomy" id="2826352"/>
    <lineage>
        <taxon>Viruses</taxon>
        <taxon>Duplodnaviria</taxon>
        <taxon>Heunggongvirae</taxon>
        <taxon>Uroviricota</taxon>
        <taxon>Caudoviricetes</taxon>
    </lineage>
</organism>
<reference evidence="4" key="1">
    <citation type="journal article" date="2021" name="Proc. Natl. Acad. Sci. U.S.A.">
        <title>A Catalog of Tens of Thousands of Viruses from Human Metagenomes Reveals Hidden Associations with Chronic Diseases.</title>
        <authorList>
            <person name="Tisza M.J."/>
            <person name="Buck C.B."/>
        </authorList>
    </citation>
    <scope>NUCLEOTIDE SEQUENCE</scope>
    <source>
        <strain evidence="4">CtUWs1</strain>
    </source>
</reference>
<dbReference type="SUPFAM" id="SSF56563">
    <property type="entry name" value="Major capsid protein gp5"/>
    <property type="match status" value="1"/>
</dbReference>
<proteinExistence type="predicted"/>
<keyword evidence="2" id="KW-0946">Virion</keyword>
<evidence type="ECO:0000259" key="3">
    <source>
        <dbReference type="Pfam" id="PF05065"/>
    </source>
</evidence>
<name>A0A8S5QUI4_9CAUD</name>
<dbReference type="Gene3D" id="3.30.2400.10">
    <property type="entry name" value="Major capsid protein gp5"/>
    <property type="match status" value="1"/>
</dbReference>
<comment type="subcellular location">
    <subcellularLocation>
        <location evidence="1">Virion</location>
    </subcellularLocation>
</comment>
<dbReference type="GO" id="GO:0044423">
    <property type="term" value="C:virion component"/>
    <property type="evidence" value="ECO:0007669"/>
    <property type="project" value="UniProtKB-KW"/>
</dbReference>
<dbReference type="InterPro" id="IPR024455">
    <property type="entry name" value="Phage_capsid"/>
</dbReference>
<evidence type="ECO:0000256" key="2">
    <source>
        <dbReference type="ARBA" id="ARBA00022844"/>
    </source>
</evidence>
<feature type="domain" description="Phage capsid-like C-terminal" evidence="3">
    <location>
        <begin position="24"/>
        <end position="311"/>
    </location>
</feature>
<protein>
    <submittedName>
        <fullName evidence="4">Major capsid protein</fullName>
    </submittedName>
</protein>
<sequence>MADNAAKVATIAKLTAGGNAEGFPKEVLAPIWKRAFAGSIVQKVAGTVPVSLAGNAVTMPVGQPVAGIVQESADKPVVDVSVGLKTFSPVKTAAIVSISKEALMANPLNAFDDLESQLAEAIARSIDTAVIHGKDALTGTALVGKESLVSTTNVVELDPAKFDTVGYLGKQLAAAYDKVVNTDGEVDYDFNEFLLSPRFRSIIMGASDGFGRPLYQASPNLADEFTSVLGIPAVYSKAVNGRGKVSEPNLLGFGGDLKENLRLGFVEGLTWATADQYAAGMDLFGTNRIAIRVEAIFGWVLRDPKAFVKITKKAG</sequence>
<dbReference type="InterPro" id="IPR054612">
    <property type="entry name" value="Phage_capsid-like_C"/>
</dbReference>
<accession>A0A8S5QUI4</accession>
<evidence type="ECO:0000313" key="4">
    <source>
        <dbReference type="EMBL" id="DAE22507.1"/>
    </source>
</evidence>
<evidence type="ECO:0000256" key="1">
    <source>
        <dbReference type="ARBA" id="ARBA00004328"/>
    </source>
</evidence>
<dbReference type="NCBIfam" id="TIGR01554">
    <property type="entry name" value="major_cap_HK97"/>
    <property type="match status" value="1"/>
</dbReference>
<dbReference type="EMBL" id="BK015734">
    <property type="protein sequence ID" value="DAE22507.1"/>
    <property type="molecule type" value="Genomic_DNA"/>
</dbReference>